<evidence type="ECO:0000256" key="4">
    <source>
        <dbReference type="ARBA" id="ARBA00022989"/>
    </source>
</evidence>
<comment type="subcellular location">
    <subcellularLocation>
        <location evidence="6">Cell membrane</location>
        <topology evidence="6">Multi-pass membrane protein</topology>
    </subcellularLocation>
    <subcellularLocation>
        <location evidence="1">Membrane</location>
        <topology evidence="1">Multi-pass membrane protein</topology>
    </subcellularLocation>
</comment>
<feature type="transmembrane region" description="Helical" evidence="6">
    <location>
        <begin position="45"/>
        <end position="61"/>
    </location>
</feature>
<comment type="similarity">
    <text evidence="2 6">Belongs to the 4-toluene sulfonate uptake permease (TSUP) (TC 2.A.102) family.</text>
</comment>
<evidence type="ECO:0000256" key="1">
    <source>
        <dbReference type="ARBA" id="ARBA00004141"/>
    </source>
</evidence>
<evidence type="ECO:0000256" key="5">
    <source>
        <dbReference type="ARBA" id="ARBA00023136"/>
    </source>
</evidence>
<dbReference type="Pfam" id="PF01925">
    <property type="entry name" value="TauE"/>
    <property type="match status" value="1"/>
</dbReference>
<evidence type="ECO:0000256" key="6">
    <source>
        <dbReference type="RuleBase" id="RU363041"/>
    </source>
</evidence>
<protein>
    <recommendedName>
        <fullName evidence="6">Probable membrane transporter protein</fullName>
    </recommendedName>
</protein>
<feature type="transmembrane region" description="Helical" evidence="6">
    <location>
        <begin position="254"/>
        <end position="275"/>
    </location>
</feature>
<keyword evidence="3 6" id="KW-0812">Transmembrane</keyword>
<evidence type="ECO:0000256" key="3">
    <source>
        <dbReference type="ARBA" id="ARBA00022692"/>
    </source>
</evidence>
<name>A0A543DP18_9PSEU</name>
<dbReference type="AlphaFoldDB" id="A0A543DP18"/>
<feature type="transmembrane region" description="Helical" evidence="6">
    <location>
        <begin position="161"/>
        <end position="191"/>
    </location>
</feature>
<dbReference type="PANTHER" id="PTHR43701">
    <property type="entry name" value="MEMBRANE TRANSPORTER PROTEIN MJ0441-RELATED"/>
    <property type="match status" value="1"/>
</dbReference>
<feature type="transmembrane region" description="Helical" evidence="6">
    <location>
        <begin position="68"/>
        <end position="86"/>
    </location>
</feature>
<feature type="transmembrane region" description="Helical" evidence="6">
    <location>
        <begin position="98"/>
        <end position="116"/>
    </location>
</feature>
<dbReference type="InterPro" id="IPR051598">
    <property type="entry name" value="TSUP/Inactive_protease-like"/>
</dbReference>
<dbReference type="Proteomes" id="UP000315677">
    <property type="component" value="Unassembled WGS sequence"/>
</dbReference>
<organism evidence="7 8">
    <name type="scientific">Pseudonocardia kunmingensis</name>
    <dbReference type="NCBI Taxonomy" id="630975"/>
    <lineage>
        <taxon>Bacteria</taxon>
        <taxon>Bacillati</taxon>
        <taxon>Actinomycetota</taxon>
        <taxon>Actinomycetes</taxon>
        <taxon>Pseudonocardiales</taxon>
        <taxon>Pseudonocardiaceae</taxon>
        <taxon>Pseudonocardia</taxon>
    </lineage>
</organism>
<proteinExistence type="inferred from homology"/>
<reference evidence="7 8" key="1">
    <citation type="submission" date="2019-06" db="EMBL/GenBank/DDBJ databases">
        <title>Sequencing the genomes of 1000 actinobacteria strains.</title>
        <authorList>
            <person name="Klenk H.-P."/>
        </authorList>
    </citation>
    <scope>NUCLEOTIDE SEQUENCE [LARGE SCALE GENOMIC DNA]</scope>
    <source>
        <strain evidence="7 8">DSM 45301</strain>
    </source>
</reference>
<dbReference type="GO" id="GO:0005886">
    <property type="term" value="C:plasma membrane"/>
    <property type="evidence" value="ECO:0007669"/>
    <property type="project" value="UniProtKB-SubCell"/>
</dbReference>
<keyword evidence="6" id="KW-1003">Cell membrane</keyword>
<evidence type="ECO:0000256" key="2">
    <source>
        <dbReference type="ARBA" id="ARBA00009142"/>
    </source>
</evidence>
<dbReference type="RefSeq" id="WP_170231369.1">
    <property type="nucleotide sequence ID" value="NZ_VFPA01000002.1"/>
</dbReference>
<keyword evidence="4 6" id="KW-1133">Transmembrane helix</keyword>
<keyword evidence="8" id="KW-1185">Reference proteome</keyword>
<sequence length="280" mass="27811">MTGVLAGVLGLAVGLAIGTFGGGGGVLAVPALVYALGQDARTATTGSIIIVGLVSAAGLLARLRARAINWRTGVAFGIVGVPTAWAGSLANRAVPQPVLLLTFATLTLLVAVLMLVRTRSSRTRDGLDPESPTEGSGTAGAIAVLATAASTRTRVVRAVRVITSGAVVGFLTGFLGVGGGFLVVPALAMMLGLPMPLAIGTSLLVITINSVSSLVVRTGHQQLDWAVVLPFAAVAIAGALAGKLTADRMSSAGLSRAFAVLLLLVGGFVGIESALSIGGL</sequence>
<keyword evidence="5 6" id="KW-0472">Membrane</keyword>
<gene>
    <name evidence="7" type="ORF">FB558_3599</name>
</gene>
<dbReference type="EMBL" id="VFPA01000002">
    <property type="protein sequence ID" value="TQM11058.1"/>
    <property type="molecule type" value="Genomic_DNA"/>
</dbReference>
<feature type="transmembrane region" description="Helical" evidence="6">
    <location>
        <begin position="223"/>
        <end position="242"/>
    </location>
</feature>
<evidence type="ECO:0000313" key="8">
    <source>
        <dbReference type="Proteomes" id="UP000315677"/>
    </source>
</evidence>
<dbReference type="InterPro" id="IPR002781">
    <property type="entry name" value="TM_pro_TauE-like"/>
</dbReference>
<comment type="caution">
    <text evidence="7">The sequence shown here is derived from an EMBL/GenBank/DDBJ whole genome shotgun (WGS) entry which is preliminary data.</text>
</comment>
<feature type="transmembrane region" description="Helical" evidence="6">
    <location>
        <begin position="197"/>
        <end position="216"/>
    </location>
</feature>
<accession>A0A543DP18</accession>
<dbReference type="PANTHER" id="PTHR43701:SF2">
    <property type="entry name" value="MEMBRANE TRANSPORTER PROTEIN YJNA-RELATED"/>
    <property type="match status" value="1"/>
</dbReference>
<evidence type="ECO:0000313" key="7">
    <source>
        <dbReference type="EMBL" id="TQM11058.1"/>
    </source>
</evidence>